<dbReference type="AlphaFoldDB" id="A0A5B7CND8"/>
<dbReference type="EMBL" id="VSRR010000151">
    <property type="protein sequence ID" value="MPC11207.1"/>
    <property type="molecule type" value="Genomic_DNA"/>
</dbReference>
<sequence>MCAAVGECGVHSPPPPPPYTPLSLPTLTHSLLPPPLTKCSASFTKINQIDAWWSRARQCMKGHTSQARLLFLHPYAMLFLAVAGQNMLYNECNIHTYMRALA</sequence>
<dbReference type="Proteomes" id="UP000324222">
    <property type="component" value="Unassembled WGS sequence"/>
</dbReference>
<accession>A0A5B7CND8</accession>
<evidence type="ECO:0000313" key="1">
    <source>
        <dbReference type="EMBL" id="MPC11207.1"/>
    </source>
</evidence>
<name>A0A5B7CND8_PORTR</name>
<reference evidence="1 2" key="1">
    <citation type="submission" date="2019-05" db="EMBL/GenBank/DDBJ databases">
        <title>Another draft genome of Portunus trituberculatus and its Hox gene families provides insights of decapod evolution.</title>
        <authorList>
            <person name="Jeong J.-H."/>
            <person name="Song I."/>
            <person name="Kim S."/>
            <person name="Choi T."/>
            <person name="Kim D."/>
            <person name="Ryu S."/>
            <person name="Kim W."/>
        </authorList>
    </citation>
    <scope>NUCLEOTIDE SEQUENCE [LARGE SCALE GENOMIC DNA]</scope>
    <source>
        <tissue evidence="1">Muscle</tissue>
    </source>
</reference>
<proteinExistence type="predicted"/>
<evidence type="ECO:0000313" key="2">
    <source>
        <dbReference type="Proteomes" id="UP000324222"/>
    </source>
</evidence>
<gene>
    <name evidence="1" type="ORF">E2C01_003869</name>
</gene>
<keyword evidence="2" id="KW-1185">Reference proteome</keyword>
<comment type="caution">
    <text evidence="1">The sequence shown here is derived from an EMBL/GenBank/DDBJ whole genome shotgun (WGS) entry which is preliminary data.</text>
</comment>
<protein>
    <submittedName>
        <fullName evidence="1">Uncharacterized protein</fullName>
    </submittedName>
</protein>
<organism evidence="1 2">
    <name type="scientific">Portunus trituberculatus</name>
    <name type="common">Swimming crab</name>
    <name type="synonym">Neptunus trituberculatus</name>
    <dbReference type="NCBI Taxonomy" id="210409"/>
    <lineage>
        <taxon>Eukaryota</taxon>
        <taxon>Metazoa</taxon>
        <taxon>Ecdysozoa</taxon>
        <taxon>Arthropoda</taxon>
        <taxon>Crustacea</taxon>
        <taxon>Multicrustacea</taxon>
        <taxon>Malacostraca</taxon>
        <taxon>Eumalacostraca</taxon>
        <taxon>Eucarida</taxon>
        <taxon>Decapoda</taxon>
        <taxon>Pleocyemata</taxon>
        <taxon>Brachyura</taxon>
        <taxon>Eubrachyura</taxon>
        <taxon>Portunoidea</taxon>
        <taxon>Portunidae</taxon>
        <taxon>Portuninae</taxon>
        <taxon>Portunus</taxon>
    </lineage>
</organism>